<evidence type="ECO:0000313" key="3">
    <source>
        <dbReference type="Proteomes" id="UP001066276"/>
    </source>
</evidence>
<organism evidence="2 3">
    <name type="scientific">Pleurodeles waltl</name>
    <name type="common">Iberian ribbed newt</name>
    <dbReference type="NCBI Taxonomy" id="8319"/>
    <lineage>
        <taxon>Eukaryota</taxon>
        <taxon>Metazoa</taxon>
        <taxon>Chordata</taxon>
        <taxon>Craniata</taxon>
        <taxon>Vertebrata</taxon>
        <taxon>Euteleostomi</taxon>
        <taxon>Amphibia</taxon>
        <taxon>Batrachia</taxon>
        <taxon>Caudata</taxon>
        <taxon>Salamandroidea</taxon>
        <taxon>Salamandridae</taxon>
        <taxon>Pleurodelinae</taxon>
        <taxon>Pleurodeles</taxon>
    </lineage>
</organism>
<evidence type="ECO:0000313" key="2">
    <source>
        <dbReference type="EMBL" id="KAJ1202625.1"/>
    </source>
</evidence>
<reference evidence="2" key="1">
    <citation type="journal article" date="2022" name="bioRxiv">
        <title>Sequencing and chromosome-scale assembly of the giantPleurodeles waltlgenome.</title>
        <authorList>
            <person name="Brown T."/>
            <person name="Elewa A."/>
            <person name="Iarovenko S."/>
            <person name="Subramanian E."/>
            <person name="Araus A.J."/>
            <person name="Petzold A."/>
            <person name="Susuki M."/>
            <person name="Suzuki K.-i.T."/>
            <person name="Hayashi T."/>
            <person name="Toyoda A."/>
            <person name="Oliveira C."/>
            <person name="Osipova E."/>
            <person name="Leigh N.D."/>
            <person name="Simon A."/>
            <person name="Yun M.H."/>
        </authorList>
    </citation>
    <scope>NUCLEOTIDE SEQUENCE</scope>
    <source>
        <strain evidence="2">20211129_DDA</strain>
        <tissue evidence="2">Liver</tissue>
    </source>
</reference>
<feature type="region of interest" description="Disordered" evidence="1">
    <location>
        <begin position="144"/>
        <end position="194"/>
    </location>
</feature>
<dbReference type="AlphaFoldDB" id="A0AAV7VLW0"/>
<gene>
    <name evidence="2" type="ORF">NDU88_006422</name>
</gene>
<keyword evidence="3" id="KW-1185">Reference proteome</keyword>
<comment type="caution">
    <text evidence="2">The sequence shown here is derived from an EMBL/GenBank/DDBJ whole genome shotgun (WGS) entry which is preliminary data.</text>
</comment>
<proteinExistence type="predicted"/>
<accession>A0AAV7VLW0</accession>
<feature type="compositionally biased region" description="Basic residues" evidence="1">
    <location>
        <begin position="20"/>
        <end position="34"/>
    </location>
</feature>
<feature type="region of interest" description="Disordered" evidence="1">
    <location>
        <begin position="1"/>
        <end position="41"/>
    </location>
</feature>
<evidence type="ECO:0000256" key="1">
    <source>
        <dbReference type="SAM" id="MobiDB-lite"/>
    </source>
</evidence>
<dbReference type="Proteomes" id="UP001066276">
    <property type="component" value="Chromosome 2_1"/>
</dbReference>
<dbReference type="EMBL" id="JANPWB010000003">
    <property type="protein sequence ID" value="KAJ1202625.1"/>
    <property type="molecule type" value="Genomic_DNA"/>
</dbReference>
<sequence>MYRDGRLGAEPGALVSPVSRHGRSVSPTHRHRGRQAPGCLPPTSSSFFLPRLELKELPPRGHNGGTGRPARSDIGTAVSPPGLNLHLNLLLNWKLKRETVEAWGKRRLLKPWRPAAQGEAAALRTGEARPTTQKECLTSSQILGAMGTQEPPRSSPPFLHRRSELEEPQPCGRESETRAAHGKRQQRRGPPLARLETETHRGLLMETGCHAAPSVRRHQLCLRLVPQPPSHPQPVPALFFSCTNLLPSAEEWGAVCVSVYT</sequence>
<name>A0AAV7VLW0_PLEWA</name>
<protein>
    <submittedName>
        <fullName evidence="2">Uncharacterized protein</fullName>
    </submittedName>
</protein>